<organism evidence="4 5">
    <name type="scientific">Tanacetum coccineum</name>
    <dbReference type="NCBI Taxonomy" id="301880"/>
    <lineage>
        <taxon>Eukaryota</taxon>
        <taxon>Viridiplantae</taxon>
        <taxon>Streptophyta</taxon>
        <taxon>Embryophyta</taxon>
        <taxon>Tracheophyta</taxon>
        <taxon>Spermatophyta</taxon>
        <taxon>Magnoliopsida</taxon>
        <taxon>eudicotyledons</taxon>
        <taxon>Gunneridae</taxon>
        <taxon>Pentapetalae</taxon>
        <taxon>asterids</taxon>
        <taxon>campanulids</taxon>
        <taxon>Asterales</taxon>
        <taxon>Asteraceae</taxon>
        <taxon>Asteroideae</taxon>
        <taxon>Anthemideae</taxon>
        <taxon>Anthemidinae</taxon>
        <taxon>Tanacetum</taxon>
    </lineage>
</organism>
<dbReference type="PANTHER" id="PTHR46148">
    <property type="entry name" value="CHROMO DOMAIN-CONTAINING PROTEIN"/>
    <property type="match status" value="1"/>
</dbReference>
<feature type="compositionally biased region" description="Polar residues" evidence="2">
    <location>
        <begin position="237"/>
        <end position="250"/>
    </location>
</feature>
<dbReference type="EMBL" id="BQNB010021800">
    <property type="protein sequence ID" value="GJU10188.1"/>
    <property type="molecule type" value="Genomic_DNA"/>
</dbReference>
<proteinExistence type="predicted"/>
<dbReference type="SUPFAM" id="SSF57756">
    <property type="entry name" value="Retrovirus zinc finger-like domains"/>
    <property type="match status" value="1"/>
</dbReference>
<feature type="compositionally biased region" description="Acidic residues" evidence="2">
    <location>
        <begin position="44"/>
        <end position="59"/>
    </location>
</feature>
<feature type="compositionally biased region" description="Acidic residues" evidence="2">
    <location>
        <begin position="23"/>
        <end position="37"/>
    </location>
</feature>
<reference evidence="4" key="2">
    <citation type="submission" date="2022-01" db="EMBL/GenBank/DDBJ databases">
        <authorList>
            <person name="Yamashiro T."/>
            <person name="Shiraishi A."/>
            <person name="Satake H."/>
            <person name="Nakayama K."/>
        </authorList>
    </citation>
    <scope>NUCLEOTIDE SEQUENCE</scope>
</reference>
<accession>A0ABQ5JFC6</accession>
<dbReference type="PROSITE" id="PS50158">
    <property type="entry name" value="ZF_CCHC"/>
    <property type="match status" value="1"/>
</dbReference>
<evidence type="ECO:0000259" key="3">
    <source>
        <dbReference type="PROSITE" id="PS50158"/>
    </source>
</evidence>
<feature type="region of interest" description="Disordered" evidence="2">
    <location>
        <begin position="228"/>
        <end position="250"/>
    </location>
</feature>
<keyword evidence="5" id="KW-1185">Reference proteome</keyword>
<dbReference type="InterPro" id="IPR056924">
    <property type="entry name" value="SH3_Tf2-1"/>
</dbReference>
<name>A0ABQ5JFC6_9ASTR</name>
<evidence type="ECO:0000313" key="5">
    <source>
        <dbReference type="Proteomes" id="UP001151760"/>
    </source>
</evidence>
<comment type="caution">
    <text evidence="4">The sequence shown here is derived from an EMBL/GenBank/DDBJ whole genome shotgun (WGS) entry which is preliminary data.</text>
</comment>
<keyword evidence="4" id="KW-0808">Transferase</keyword>
<feature type="region of interest" description="Disordered" evidence="2">
    <location>
        <begin position="1"/>
        <end position="61"/>
    </location>
</feature>
<keyword evidence="4" id="KW-0695">RNA-directed DNA polymerase</keyword>
<gene>
    <name evidence="4" type="ORF">Tco_1132584</name>
</gene>
<dbReference type="SMART" id="SM00343">
    <property type="entry name" value="ZnF_C2HC"/>
    <property type="match status" value="2"/>
</dbReference>
<reference evidence="4" key="1">
    <citation type="journal article" date="2022" name="Int. J. Mol. Sci.">
        <title>Draft Genome of Tanacetum Coccineum: Genomic Comparison of Closely Related Tanacetum-Family Plants.</title>
        <authorList>
            <person name="Yamashiro T."/>
            <person name="Shiraishi A."/>
            <person name="Nakayama K."/>
            <person name="Satake H."/>
        </authorList>
    </citation>
    <scope>NUCLEOTIDE SEQUENCE</scope>
</reference>
<keyword evidence="1" id="KW-0862">Zinc</keyword>
<keyword evidence="4" id="KW-0548">Nucleotidyltransferase</keyword>
<dbReference type="InterPro" id="IPR001878">
    <property type="entry name" value="Znf_CCHC"/>
</dbReference>
<dbReference type="GO" id="GO:0003964">
    <property type="term" value="F:RNA-directed DNA polymerase activity"/>
    <property type="evidence" value="ECO:0007669"/>
    <property type="project" value="UniProtKB-KW"/>
</dbReference>
<dbReference type="InterPro" id="IPR036875">
    <property type="entry name" value="Znf_CCHC_sf"/>
</dbReference>
<feature type="domain" description="CCHC-type" evidence="3">
    <location>
        <begin position="190"/>
        <end position="205"/>
    </location>
</feature>
<feature type="region of interest" description="Disordered" evidence="2">
    <location>
        <begin position="123"/>
        <end position="163"/>
    </location>
</feature>
<dbReference type="Pfam" id="PF24626">
    <property type="entry name" value="SH3_Tf2-1"/>
    <property type="match status" value="1"/>
</dbReference>
<keyword evidence="1" id="KW-0479">Metal-binding</keyword>
<dbReference type="Proteomes" id="UP001151760">
    <property type="component" value="Unassembled WGS sequence"/>
</dbReference>
<keyword evidence="1" id="KW-0863">Zinc-finger</keyword>
<feature type="compositionally biased region" description="Basic and acidic residues" evidence="2">
    <location>
        <begin position="123"/>
        <end position="141"/>
    </location>
</feature>
<evidence type="ECO:0000256" key="2">
    <source>
        <dbReference type="SAM" id="MobiDB-lite"/>
    </source>
</evidence>
<dbReference type="Gene3D" id="4.10.60.10">
    <property type="entry name" value="Zinc finger, CCHC-type"/>
    <property type="match status" value="1"/>
</dbReference>
<sequence length="420" mass="47471">MKDQPLPADASPTALSPGYIADSDPEEDEEDPDEDPADYPVDGGDNDDNESSDDEDDDDHATVGCGIIYAMVAETMTTVNQGMSVEEIERVVAQRVANAIEAIAIYETKTNIARKAIIQTERQEDKVAENASNKREWEDNHNGSSSQQNKEHKMFRAQTTGPSNQKVYSGTLPLCNRCKLHHNGPCTVECGNCKKVGHITRDCRNPAVARNQRTHTCYECGSLRHFKTKNKRKHDNNNQAQQQLPKRQNMAQAYAAGTGERKEYAGTLPLNQGHYRSDCPRLKNQNHGNQVGGQTAIKLVRQKSYADVRRKPVEFQVDNLVMLKVLEQVESVAYKLKLPQELSRVHNTFHISNLRKCYADEPLDVPLGGLHLDNELWFVEKPVEVMNREVKRLRQSRNPIVKVRWNSRRGPELHVNVKTN</sequence>
<evidence type="ECO:0000313" key="4">
    <source>
        <dbReference type="EMBL" id="GJU10188.1"/>
    </source>
</evidence>
<dbReference type="PANTHER" id="PTHR46148:SF59">
    <property type="entry name" value="NUCLEOTIDYLTRANSFERASE, RIBONUCLEASE H"/>
    <property type="match status" value="1"/>
</dbReference>
<evidence type="ECO:0000256" key="1">
    <source>
        <dbReference type="PROSITE-ProRule" id="PRU00047"/>
    </source>
</evidence>
<protein>
    <submittedName>
        <fullName evidence="4">Reverse transcriptase domain-containing protein</fullName>
    </submittedName>
</protein>